<dbReference type="Pfam" id="PF07198">
    <property type="entry name" value="DUF1410"/>
    <property type="match status" value="14"/>
</dbReference>
<feature type="domain" description="DUF1410" evidence="1">
    <location>
        <begin position="458"/>
        <end position="516"/>
    </location>
</feature>
<feature type="domain" description="DUF1410" evidence="1">
    <location>
        <begin position="1316"/>
        <end position="1371"/>
    </location>
</feature>
<feature type="domain" description="DUF1410" evidence="1">
    <location>
        <begin position="2032"/>
        <end position="2094"/>
    </location>
</feature>
<dbReference type="Proteomes" id="UP000318231">
    <property type="component" value="Chromosome"/>
</dbReference>
<feature type="domain" description="DUF1410" evidence="1">
    <location>
        <begin position="263"/>
        <end position="322"/>
    </location>
</feature>
<feature type="domain" description="DUF1410" evidence="1">
    <location>
        <begin position="553"/>
        <end position="613"/>
    </location>
</feature>
<protein>
    <submittedName>
        <fullName evidence="2">DUF1410 domain-containing protein</fullName>
    </submittedName>
</protein>
<feature type="domain" description="DUF1410" evidence="1">
    <location>
        <begin position="764"/>
        <end position="828"/>
    </location>
</feature>
<accession>A0AAP9ACI3</accession>
<sequence length="5764" mass="656503">MNNKKSKKIQTIKNDNNKKSRKQRLFLLLATLNLAWAGAIIGIVLHSKNNNELSNNDFYSFNDDGDLIIKGQLPKTYINKDVYGVFVDENNQEYKIKTQIDSYAKFEFDTKYLPKTGKYKLNRIIDLNNNIVRENEKLKPEQKIEVLKPVPTNVYEDQKNEKHIQLKVNKILANKILVAKFVNQNNEVYSIEAHVGLDQKIDIDTSSLKDGNIYYLKDLILKDSNPLTKVVNVNDIDAQFKKIDKTHTYDNEGNLVLKVDLTNKTKNQALPTAVFKDENNKEYLIPALSVKNNVGYFNTKKLPLNHKYELNRIVNNNDLNDVLVSNNELMLEHKVSVNKPAKAKVNFIDNKKVYEVDLGVQLKNTPLELTLEDLNHQTYKINAKTDEKGRAVFDISSLGDNNLYEVIGIKKTNEVDVVNLKQIPYHNRSINNLNSNALNTPYQYTKNGDINLIAKVAPYYVNQQVYGIFKDQNNQEHQILAKVKKDGTIAFDTGALNNNSNYSLDKIVSVSNPQNVLASNFDLTSKQKQLIKKPAANASVDSTKKTQILENLNNDLINQKLIATFVDNNDKEYKVVANVDQNNKIIFDSNDLPKGYIYHLVRVENNDLNKVINLNDFELKDKIIDKRDLNLLDSHPDFTYDNDGNLEIHTQLANDLNDDLKQKALNNPNTKGIVVDQDGIEHEIDVSIDANGKVIIPTKNLANNDPTKSNIYTLKKVVLKQNNQPNIDLISEEQLSGDNHISFKKPTITAKTKENDDYEISFSNPSLANKKIKLTFKTDDNNTNTKTVEASIGLDGKAIFKTSDDTIFAPDHKYTLTKIEADNKKVANIDEISPLDRIVNKQKNGNVNADNKHEFKIPDQKNKDLTAIYKDKNNNEIHVPIKTDDKGKVIVNPNNNLFDPNKIYDFDKIVDLNEYPNKTILDRNSINKDVSAINDGVDQARKLVLKAPAVSNVTVNAINFQVNLFDLNKLSYNRQFALTIAKVNDLNDTQKYIATYDPKTNNYKLNFDFTHLDANTKYKVVDVELLELNNKEKPIKLIKDDVLNFEFTTSSATTINPPIWTKFDAVVKTNNDTTITFEIDDKDNILKNDQKIYAQLALMDDDLLDTDVINPLVNFSKTNKIASINGLDLKGNSKYSIKNLYYLNDQNQKVYLFKNDVTKYEQHFITNPHKINLSFNKSAAEQDIFADHANLFIDYKDHDQKLRINDNVKIYYQNIDNTKNELQIGYGKVVANNKIKFNLVGLKEKTTYVIKKLEALNKSASSIVNSEFDLLDPNTNFSTSNKNTTLVGLNSIDNWNNDQAPIINAKINIGDDFQDNQQVKLIYVSNDKKEIESKAVTLIKGQRNYQFEFSNLIKNRLYTFSRIVYETNNQALHKLDTLTHQFSINPSNNAVSLKNNTNIEVTNRILVNNDQSLISAKIEVDDIDNVLTTADKPNIVYQLENDLGTENNSRLASDAQVVVENDKKYLKFNLDGLKVNQNYVIKEISFNSKPTNSHFNFANNKTNNIVYSYDEQNKISLSNNIIATSYSPQTINNNEKSVDIKVGLQADNQLLLNQYLRLKFKRLNDNAIVWSEPVQFVTNNNNEVTFKLTNLINNRTYKLEGLYYFENQNLTDTIINNEINFKDNVNKQNIEFEPSTTSIEYDISNASKEVTANSAKITFKVKTNDQALENDQIVEATFVATNNSNDKKVVETKLTNVNSLFNEGQLEYSLSGLIEETTYRLIKVVFKNKPNKAYKPLNNNNIIFEHKDNTQAKEFSTTKQDHKVISVTSSASTNTTQQEITVKIDGIQRAWNNKKLELVYESNISNDPEVKTSVDNNNSDVVLSFNKKEYKLTLNNLKPGRRYSLKKINIKQVNNNQDLEFTKESNVSNSFDVNLQTQITASSIEEINDRVANKLHETSIKINLNDQNQILKQGDSAEITYDNDQKINATVMVDSQNQKYLQATLTNLVFNQDTIIKKIEFKNLNQTFTKVGKNNTNVIYDENDVNKLKINNDFQIVGPLSTDANNTQNIVANNKHVISSTLDFKVNPHISKNLKFKLKFQNMNGEVVYSPILTNSSIIVNNNKNVINFTLANLKSNQLYRLVDVYYIDDNNDTINDKNKVPKANDVTRIINITADKTTITRSNNNWNSTATSSQFEFEVSSEDGNDVLENLKATIIFKKDQTLLTPIEVNITKENDKYLIKGEITNLEPENTYTLESIVLAKPSKTNGPLNVEITNKDNISFETKAGNYKVIQIKSQNPSTANTKQKITLKVDGVQNAWNQKQLEITYTSSDSSTRTATITLEKNKFEYEFELTNLEKNRTYTFTKIELINGNSTKTAFNKDDSVQDKFIVLSDNQVGVNNITEISDRNFDNLTTAKVWFELNDADNILSDDEQATITYDSNRTANAKVITNQNKKYLEVALDNLVLNQDTIINKIEFKQKPQNAGKNVGINNTNVIYEATNLSINNNLKISGPNSNIKEVEANNKANVSIKLELDTNDHITKNLYLIAKFESNDGQTVLSSPISSDRIVKNGNKKELTINLNNLKSNRQYSFKGLYYVNSSSQTSVNDNNKFVNNTNVDHKITIKPSITTIQKDGDWTLPQPNAQKFKFNINSDDSSDFSTDLNVTITFKDQQNTKKTITTKLKQNNQNQQWYVEDTISSLAYSDTYKLDDISINKPNNAFADLKIQIQDKEKISFTTQSGPTQLISLSSNNLTWSDEPNSINSQTITATVSGVNDLYNNRKIKLVYEYTSANNQKTQIESNEITLQKDQTTYVITLPINVANRQYSFKEIKIETTVNSNNYEVINNQNSVSNSFNVSPSRTELVVENNGLATNITSTSATITYKLKSKDHVFAVGDGIVVYFKSNEDERKQISYTKTITSVNNEGTEATITFSTDETLREEANYKLVKVAFERKPTLAHTNINSNENNVVFEDDNSNHIFKTSTVDHKVTGINSSDNISTTTQTVNINIDGIQRTWANQLVQLVYTSNDNEEVLSNQKTLVWGTNNYSFELTNLKHNRTYTLKEVKIIKNNDNSNGQIFPLATNVNDNFTVNRSAPISIQNLEEVADRQATNLTSATIKLTLNDPDNVLNTNDQLSINYGTNNKTISGNVSIGINGEKYVQLTFSDLTLNETTIINKISFNTKPNKAVQNVGIDVHDNNNVIYENKNSTNTWTINNDLSISGPLNTEHNYQQEVEAANKNVVTSTLKLKINKRITKNLKFKLKFIATNGDIVYSDLIDSSKINEDNGNQIINFTLPNLKSNQLYTFNGLYYFIDANNTNVVENQNFAKANNVKRTINIAPGDTTITKADDFSSNITANSAKIKFEVRSEDEGALSNTIEATVVFKNQNNEQTTPIKTSLKQINGKWIIEADINNLKPEITYTLDSISLSKPTNTANNLKVNINNKADINFKTAAGNFKITNITSTQTNINTNKQTINVNVDGIRDAWVGQKLQLVYTSNTNEEIKSDEQTITKNNFSYQFNFSNLAYNRKYTFSKLVIKQTNSADTNFDNTNNVTHNFIVKSKTPISVVDINEIENRQTNALTSAKVKFELNDLENVLSNDEQAQITYNTNKKIMGKIIVDSSKNKKYLEATLNDLVLNEDTIINKIEFITRPKKAADFVGANSSNTIYELTNNIQNNQKLKVNNDFIISGPLASDNNAIETKEYEQKNNVSSSITLKANPYIIKNLQFKLKFTNQNDESVESDWISNFNSQENSHTINFNLQNLKSNQTYSLANIYYLDKTTNQIINSQTVSKVDNFKKQIVVKPGKTIIAKEGSWTEPNTNNETNFSFNINSQDGNDVLENVKATIKFKNNTTQQIISTTATITKEKDKWLIKGKISNLDPNTKYSLETIELSKPTKTTNNLIVEITDKNNISFTTQQIDTQLTNLEVKTTSQNDLNKKTITATFSGVNDNFKDKQVKLIYKDNNNQVYESETITLVKNQTKYDFNLPSLIPNRKYTFDSIKISQTPNNNQSFIDLAKNSITNEFTIAQSTTNIEWIQPENDEINARGAKLTFKIKTQDAILTTNTKVEAYFAPVNAINDQSQWKLFTRDLTDIDQSKNIGTWTHDLRNQTYFDEETEYVLVKIKFKDKPSLAFANINNNADNIIYQYTNASPKYGFTTKVGDHKINSITSTSTTNNSVQNINVTLTGVKNIWLNKQMKLTYRGSDNELISSITNIVKSKTSYTFTLNNLKRNRVYHLEKVELVDNNTTTPFPRLDNITNSFIVERTEAVNVSGIEELENRNQNNLNSTVVKISLIDADNVLDTNEVVNISYNNNKTVRGTVKVQNKNKYIEAVFNDLVLNEDTVIKSINFANKPSKAGENIGINKTDNKIYDNVINTNKSLIINNNFKLVGPTVNTQITKEANQKTNITFDLDVNINPKIANNLRFKAKFRATNGEFIETNVATITLANNKQKINFTLTNLKANQMYTLSELYYLPNPNDNTIVNNNKVQKEPNVSRMILVNKGSTLISKFGEWNEISDTTAKFSLLVNSEDNNNELKTDSIATLKFKDNKNNVKTIDVNLIKEQNQWLIKGLLTQLNPETEYHLETISITKPSNLVQDLDIKIQNKSNIKFTTEPGATVLNALNVDNNAINTDTQTIHATFSGVNNKYQNRKVKLIYKDNNDQIYETNSITLSKKNKNYDFTLNNLIANRNYIFYKIQITDIANNTTYVDLKKIDNLTNSFKRNPSLTSIELNQPTNVTHNSAILNITLKSVDKVFEVNQQVIVYITSLDGKTLRWTRWINQVNNDKTQATINLDTGMSLNEQVEYKLLKVEFAQKPNLAYERLNNNNIIQNSNNNAKFTTNIGPTKLISLSSVSTNNTSWKINAVVSGVNNDYVGRKIRLSYKDNNDNIVRTNELLLEERNKKDYQFNFNNSLITNREYRFYKAEITNAKNSNTFIDLETNNGVNDSFTINPGNTHLIIDNSKFATNISENSATVSVNITSTDGAFENNQEVEARFESIENPSETKVFNGVLTNVSNDKNNATITWNLQGLKAQTEYKFIFAKFKTKPHLAKWELTPNKNNVVFGGTPEFKFRTMFKKPRLIRLESHNIDFNLNSLLIPDLELGKIKATISDFNDSYLNKRIRLIYESNDHKEWSTNELVLAKNKVEYEFDVKKITSNRKYTFRRIEIYNNKLEVLDNVNNVTDEFIYYNAPTTITVPSDLASNISSNNATFKLGLNSSDKILEDGQAVSVVLANKNYPNDTSKYKTYTTFLRETRNDGMYANIIHELNNLDEHSTYFIKEVKFINKPNKIIEHPNWNNKIFDSTKSFKTYEFTTKWANYNAEKKEPWNDTTRNSAEFKFKLTTSGIILNTNTYFKITFRKDNDQNHQEKIYTGNLSLEGNEWILKGKYENLDPNSTYTLDSIKLSVNNNFDNDSVNVQIANKDQIKIKTTINEPIIQSITYDNNNKAINRKIKLEINNIDPSENGDQIVLEYTYDNGTRTRMTSSLTLDKNKKDYEVTISNLTYNREYTLRKIIKIKNGQTPKVLNISNSINKKFIVDPSITKISNFRNDKYEIDYANLTFTRTLEFDVNNSDEWFIPAKIQSYKPRSLIWNISNNSRFNDDRIETKIINIDNRPKIQIKMKNLSLNEFNQKYQIRSIYFSGIVNNNLNQLLNNEVQNSVYLWNSRFPYLKEQQYFIEGTGDIKGVLELNSTDNGFGADNNRQYNYVKFNGLLKDLEKFSPQGNNNQTIFAKLLFVNLNNNKLYQTGLGLIKDDNKVNNYDDSGSFIVPANEWPPGRYQLYGLKYWSKTANHNENDAKIALIPLKNRPGKTWDRS</sequence>
<organism evidence="2 3">
    <name type="scientific">Ureaplasma urealyticum</name>
    <name type="common">Ureaplasma urealyticum biotype 2</name>
    <dbReference type="NCBI Taxonomy" id="2130"/>
    <lineage>
        <taxon>Bacteria</taxon>
        <taxon>Bacillati</taxon>
        <taxon>Mycoplasmatota</taxon>
        <taxon>Mycoplasmoidales</taxon>
        <taxon>Mycoplasmoidaceae</taxon>
        <taxon>Ureaplasma</taxon>
    </lineage>
</organism>
<feature type="domain" description="DUF1410" evidence="1">
    <location>
        <begin position="361"/>
        <end position="418"/>
    </location>
</feature>
<evidence type="ECO:0000313" key="3">
    <source>
        <dbReference type="Proteomes" id="UP000318231"/>
    </source>
</evidence>
<name>A0AAP9ACI3_UREUR</name>
<dbReference type="EMBL" id="CP041200">
    <property type="protein sequence ID" value="QDI65064.1"/>
    <property type="molecule type" value="Genomic_DNA"/>
</dbReference>
<feature type="domain" description="DUF1410" evidence="1">
    <location>
        <begin position="861"/>
        <end position="918"/>
    </location>
</feature>
<feature type="domain" description="DUF1410" evidence="1">
    <location>
        <begin position="75"/>
        <end position="132"/>
    </location>
</feature>
<evidence type="ECO:0000259" key="1">
    <source>
        <dbReference type="Pfam" id="PF07198"/>
    </source>
</evidence>
<dbReference type="InterPro" id="IPR009849">
    <property type="entry name" value="DUF1410"/>
</dbReference>
<feature type="domain" description="DUF1410" evidence="1">
    <location>
        <begin position="4136"/>
        <end position="4194"/>
    </location>
</feature>
<reference evidence="2 3" key="1">
    <citation type="submission" date="2019-07" db="EMBL/GenBank/DDBJ databases">
        <title>Comparative genomics of three clinical Ureaplasma species: analysis of their core genomes and virulence factors.</title>
        <authorList>
            <person name="Yang T."/>
            <person name="Zhang Y."/>
            <person name="Li X."/>
            <person name="Kong Y."/>
            <person name="Yu H."/>
            <person name="Ruan Z."/>
            <person name="Xie X."/>
            <person name="Zhang J."/>
        </authorList>
    </citation>
    <scope>NUCLEOTIDE SEQUENCE [LARGE SCALE GENOMIC DNA]</scope>
    <source>
        <strain evidence="2 3">132</strain>
    </source>
</reference>
<feature type="domain" description="DUF1410" evidence="1">
    <location>
        <begin position="5063"/>
        <end position="5123"/>
    </location>
</feature>
<dbReference type="RefSeq" id="WP_141926398.1">
    <property type="nucleotide sequence ID" value="NZ_CP041200.1"/>
</dbReference>
<evidence type="ECO:0000313" key="2">
    <source>
        <dbReference type="EMBL" id="QDI65064.1"/>
    </source>
</evidence>
<gene>
    <name evidence="2" type="ORF">FJM05_02575</name>
</gene>
<feature type="domain" description="DUF1410" evidence="1">
    <location>
        <begin position="169"/>
        <end position="227"/>
    </location>
</feature>
<proteinExistence type="predicted"/>
<feature type="domain" description="DUF1410" evidence="1">
    <location>
        <begin position="3894"/>
        <end position="3955"/>
    </location>
</feature>
<feature type="domain" description="DUF1410" evidence="1">
    <location>
        <begin position="663"/>
        <end position="726"/>
    </location>
</feature>